<accession>A0ABW0MK08</accession>
<dbReference type="Gene3D" id="1.10.287.3080">
    <property type="match status" value="1"/>
</dbReference>
<dbReference type="Proteomes" id="UP001596101">
    <property type="component" value="Unassembled WGS sequence"/>
</dbReference>
<dbReference type="EMBL" id="JBHSMR010000004">
    <property type="protein sequence ID" value="MFC5477136.1"/>
    <property type="molecule type" value="Genomic_DNA"/>
</dbReference>
<reference evidence="2" key="1">
    <citation type="journal article" date="2019" name="Int. J. Syst. Evol. Microbiol.">
        <title>The Global Catalogue of Microorganisms (GCM) 10K type strain sequencing project: providing services to taxonomists for standard genome sequencing and annotation.</title>
        <authorList>
            <consortium name="The Broad Institute Genomics Platform"/>
            <consortium name="The Broad Institute Genome Sequencing Center for Infectious Disease"/>
            <person name="Wu L."/>
            <person name="Ma J."/>
        </authorList>
    </citation>
    <scope>NUCLEOTIDE SEQUENCE [LARGE SCALE GENOMIC DNA]</scope>
    <source>
        <strain evidence="2">CCUG 43111</strain>
    </source>
</reference>
<evidence type="ECO:0000313" key="2">
    <source>
        <dbReference type="Proteomes" id="UP001596101"/>
    </source>
</evidence>
<proteinExistence type="predicted"/>
<dbReference type="CDD" id="cd08168">
    <property type="entry name" value="Cytochrom_C3"/>
    <property type="match status" value="1"/>
</dbReference>
<dbReference type="Gene3D" id="3.90.10.10">
    <property type="entry name" value="Cytochrome C3"/>
    <property type="match status" value="1"/>
</dbReference>
<sequence>MNKTTYLAAAMIAVLLVAALGFDWKTGHFQVRQRWQQAVVPGPLSQSHAFLEKSCAACHVPVKGVEPALCISCHADNTALLQRQPTAFHANIQICSGCHTEHQGAMRMPTTMDHAVLVKTARHESKTEQPDAGGSNGELSVSDIETINSVFAKAPSVEAKPRSPSIAAPQPVEPCVATGDCHWSQVPNALNLPASHARLVASEANLSCISCHATKDRHQGMFGTNCLQCHTTTQWTVAQFRHPSVNSTVCAQCHTPPPSHSMMHFSMMSARIAAQPNAKVNQCYLCHQTTSWNDIRGVGWKKIH</sequence>
<evidence type="ECO:0000313" key="1">
    <source>
        <dbReference type="EMBL" id="MFC5477136.1"/>
    </source>
</evidence>
<name>A0ABW0MK08_9BURK</name>
<comment type="caution">
    <text evidence="1">The sequence shown here is derived from an EMBL/GenBank/DDBJ whole genome shotgun (WGS) entry which is preliminary data.</text>
</comment>
<dbReference type="InterPro" id="IPR036280">
    <property type="entry name" value="Multihaem_cyt_sf"/>
</dbReference>
<dbReference type="RefSeq" id="WP_379751764.1">
    <property type="nucleotide sequence ID" value="NZ_JBHSMR010000004.1"/>
</dbReference>
<dbReference type="SUPFAM" id="SSF48695">
    <property type="entry name" value="Multiheme cytochromes"/>
    <property type="match status" value="1"/>
</dbReference>
<protein>
    <submittedName>
        <fullName evidence="1">Cytochrome c3 family protein</fullName>
    </submittedName>
</protein>
<organism evidence="1 2">
    <name type="scientific">Massilia suwonensis</name>
    <dbReference type="NCBI Taxonomy" id="648895"/>
    <lineage>
        <taxon>Bacteria</taxon>
        <taxon>Pseudomonadati</taxon>
        <taxon>Pseudomonadota</taxon>
        <taxon>Betaproteobacteria</taxon>
        <taxon>Burkholderiales</taxon>
        <taxon>Oxalobacteraceae</taxon>
        <taxon>Telluria group</taxon>
        <taxon>Massilia</taxon>
    </lineage>
</organism>
<gene>
    <name evidence="1" type="ORF">ACFPQ5_02975</name>
</gene>
<keyword evidence="2" id="KW-1185">Reference proteome</keyword>